<protein>
    <submittedName>
        <fullName evidence="2">Uncharacterized protein</fullName>
    </submittedName>
</protein>
<dbReference type="AlphaFoldDB" id="A0A9P8I1C2"/>
<feature type="region of interest" description="Disordered" evidence="1">
    <location>
        <begin position="337"/>
        <end position="483"/>
    </location>
</feature>
<evidence type="ECO:0000256" key="1">
    <source>
        <dbReference type="SAM" id="MobiDB-lite"/>
    </source>
</evidence>
<proteinExistence type="predicted"/>
<feature type="compositionally biased region" description="Basic and acidic residues" evidence="1">
    <location>
        <begin position="428"/>
        <end position="441"/>
    </location>
</feature>
<evidence type="ECO:0000313" key="3">
    <source>
        <dbReference type="Proteomes" id="UP000698800"/>
    </source>
</evidence>
<feature type="compositionally biased region" description="Polar residues" evidence="1">
    <location>
        <begin position="304"/>
        <end position="316"/>
    </location>
</feature>
<dbReference type="OrthoDB" id="5360255at2759"/>
<gene>
    <name evidence="2" type="ORF">FGG08_006239</name>
</gene>
<accession>A0A9P8I1C2</accession>
<reference evidence="2" key="1">
    <citation type="submission" date="2021-03" db="EMBL/GenBank/DDBJ databases">
        <title>Comparative genomics and phylogenomic investigation of the class Geoglossomycetes provide insights into ecological specialization and systematics.</title>
        <authorList>
            <person name="Melie T."/>
            <person name="Pirro S."/>
            <person name="Miller A.N."/>
            <person name="Quandt A."/>
        </authorList>
    </citation>
    <scope>NUCLEOTIDE SEQUENCE</scope>
    <source>
        <strain evidence="2">GBOQ0MN5Z8</strain>
    </source>
</reference>
<name>A0A9P8I1C2_9PEZI</name>
<evidence type="ECO:0000313" key="2">
    <source>
        <dbReference type="EMBL" id="KAH0536937.1"/>
    </source>
</evidence>
<feature type="region of interest" description="Disordered" evidence="1">
    <location>
        <begin position="262"/>
        <end position="320"/>
    </location>
</feature>
<sequence>MAMQNLGRLISLPLERLHIANCANLDDPIEWVLYPQRDNLFCVFDTVELNINRTKHRLLKIVNGARIMEEMDLDMLVQNASAAGMIHQAQGLDGDILVLARSPQIAMRYQKSSGQIRFTNDADYQTAISALSQVQFPIRFMGPTQATTASASKLQTLARQAWGSQSMTQSVRRDTSFHQGLLQRPSTSGEALQRAVPWGYTGAPASVLAEDASQHQLQLRRCQTSYQPTSTDTGSGVRFPQTPMQDFRTDSSWASSSPVLVPTLPESQNSHSNHQSIPSSSHQEFSTPFRFPTTIPETPPLATSLPTSSGQASSPGLSHGSLVSALDLQQTMSQIMPPKRELPFAKPVRSGKPKPSRIEVNTRPPRPKLDLPELPKPTLRPVSRGIAALRKPSPNDCHPVGGPCRKPPSFLKPREDSPSTSQAAPPLDGRELIGVGHRETTPEPCLPGGFHEPQAPKDRIVSPPVSTAEAAEALKPPLPQGQLQDEDLRYMDAFVQKHINYEQRGGSDDLSRLAALSSEDRQAEIDTMICSLIHDENFYQLLEALENSWRRIGFDLHR</sequence>
<organism evidence="2 3">
    <name type="scientific">Glutinoglossum americanum</name>
    <dbReference type="NCBI Taxonomy" id="1670608"/>
    <lineage>
        <taxon>Eukaryota</taxon>
        <taxon>Fungi</taxon>
        <taxon>Dikarya</taxon>
        <taxon>Ascomycota</taxon>
        <taxon>Pezizomycotina</taxon>
        <taxon>Geoglossomycetes</taxon>
        <taxon>Geoglossales</taxon>
        <taxon>Geoglossaceae</taxon>
        <taxon>Glutinoglossum</taxon>
    </lineage>
</organism>
<dbReference type="InterPro" id="IPR004354">
    <property type="entry name" value="Meiotic_Rec114"/>
</dbReference>
<dbReference type="Proteomes" id="UP000698800">
    <property type="component" value="Unassembled WGS sequence"/>
</dbReference>
<comment type="caution">
    <text evidence="2">The sequence shown here is derived from an EMBL/GenBank/DDBJ whole genome shotgun (WGS) entry which is preliminary data.</text>
</comment>
<feature type="compositionally biased region" description="Low complexity" evidence="1">
    <location>
        <begin position="267"/>
        <end position="283"/>
    </location>
</feature>
<dbReference type="GO" id="GO:0007131">
    <property type="term" value="P:reciprocal meiotic recombination"/>
    <property type="evidence" value="ECO:0007669"/>
    <property type="project" value="InterPro"/>
</dbReference>
<keyword evidence="3" id="KW-1185">Reference proteome</keyword>
<dbReference type="Pfam" id="PF03525">
    <property type="entry name" value="Meiotic_rec114"/>
    <property type="match status" value="1"/>
</dbReference>
<dbReference type="EMBL" id="JAGHQL010000172">
    <property type="protein sequence ID" value="KAH0536937.1"/>
    <property type="molecule type" value="Genomic_DNA"/>
</dbReference>